<keyword evidence="4 9" id="KW-0223">Dioxygenase</keyword>
<dbReference type="Proteomes" id="UP001379949">
    <property type="component" value="Unassembled WGS sequence"/>
</dbReference>
<dbReference type="PANTHER" id="PTHR10696:SF25">
    <property type="entry name" value="OXIDOREDUCTASE AIM17-RELATED"/>
    <property type="match status" value="1"/>
</dbReference>
<organism evidence="9 10">
    <name type="scientific">Marinomonas arenicola</name>
    <dbReference type="NCBI Taxonomy" id="569601"/>
    <lineage>
        <taxon>Bacteria</taxon>
        <taxon>Pseudomonadati</taxon>
        <taxon>Pseudomonadota</taxon>
        <taxon>Gammaproteobacteria</taxon>
        <taxon>Oceanospirillales</taxon>
        <taxon>Oceanospirillaceae</taxon>
        <taxon>Marinomonas</taxon>
    </lineage>
</organism>
<dbReference type="InterPro" id="IPR042098">
    <property type="entry name" value="TauD-like_sf"/>
</dbReference>
<feature type="domain" description="Gamma-butyrobetaine hydroxylase-like N-terminal" evidence="8">
    <location>
        <begin position="19"/>
        <end position="101"/>
    </location>
</feature>
<keyword evidence="6" id="KW-0408">Iron</keyword>
<feature type="domain" description="TauD/TfdA-like" evidence="7">
    <location>
        <begin position="130"/>
        <end position="367"/>
    </location>
</feature>
<evidence type="ECO:0000256" key="2">
    <source>
        <dbReference type="ARBA" id="ARBA00008654"/>
    </source>
</evidence>
<accession>A0ABU9G563</accession>
<dbReference type="InterPro" id="IPR003819">
    <property type="entry name" value="TauD/TfdA-like"/>
</dbReference>
<dbReference type="Pfam" id="PF06155">
    <property type="entry name" value="GBBH-like_N"/>
    <property type="match status" value="1"/>
</dbReference>
<dbReference type="InterPro" id="IPR010376">
    <property type="entry name" value="GBBH-like_N"/>
</dbReference>
<dbReference type="InterPro" id="IPR038492">
    <property type="entry name" value="GBBH-like_N_sf"/>
</dbReference>
<evidence type="ECO:0000313" key="10">
    <source>
        <dbReference type="Proteomes" id="UP001379949"/>
    </source>
</evidence>
<dbReference type="RefSeq" id="WP_341566260.1">
    <property type="nucleotide sequence ID" value="NZ_JBAKAR010000001.1"/>
</dbReference>
<evidence type="ECO:0000256" key="4">
    <source>
        <dbReference type="ARBA" id="ARBA00022964"/>
    </source>
</evidence>
<evidence type="ECO:0000256" key="3">
    <source>
        <dbReference type="ARBA" id="ARBA00022723"/>
    </source>
</evidence>
<gene>
    <name evidence="9" type="ORF">V6242_03015</name>
</gene>
<dbReference type="GO" id="GO:0051213">
    <property type="term" value="F:dioxygenase activity"/>
    <property type="evidence" value="ECO:0007669"/>
    <property type="project" value="UniProtKB-KW"/>
</dbReference>
<keyword evidence="3" id="KW-0479">Metal-binding</keyword>
<dbReference type="EMBL" id="JBAKAR010000001">
    <property type="protein sequence ID" value="MEL0612102.1"/>
    <property type="molecule type" value="Genomic_DNA"/>
</dbReference>
<evidence type="ECO:0000256" key="5">
    <source>
        <dbReference type="ARBA" id="ARBA00023002"/>
    </source>
</evidence>
<dbReference type="PANTHER" id="PTHR10696">
    <property type="entry name" value="GAMMA-BUTYROBETAINE HYDROXYLASE-RELATED"/>
    <property type="match status" value="1"/>
</dbReference>
<reference evidence="9 10" key="1">
    <citation type="submission" date="2024-02" db="EMBL/GenBank/DDBJ databases">
        <title>Bacteria isolated from the canopy kelp, Nereocystis luetkeana.</title>
        <authorList>
            <person name="Pfister C.A."/>
            <person name="Younker I.T."/>
            <person name="Light S.H."/>
        </authorList>
    </citation>
    <scope>NUCLEOTIDE SEQUENCE [LARGE SCALE GENOMIC DNA]</scope>
    <source>
        <strain evidence="9 10">TI.4.07</strain>
    </source>
</reference>
<comment type="similarity">
    <text evidence="2">Belongs to the gamma-BBH/TMLD family.</text>
</comment>
<dbReference type="CDD" id="cd00250">
    <property type="entry name" value="CAS_like"/>
    <property type="match status" value="1"/>
</dbReference>
<dbReference type="Gene3D" id="3.30.2020.30">
    <property type="match status" value="1"/>
</dbReference>
<evidence type="ECO:0000259" key="7">
    <source>
        <dbReference type="Pfam" id="PF02668"/>
    </source>
</evidence>
<dbReference type="Gene3D" id="3.60.130.10">
    <property type="entry name" value="Clavaminate synthase-like"/>
    <property type="match status" value="1"/>
</dbReference>
<dbReference type="SUPFAM" id="SSF51197">
    <property type="entry name" value="Clavaminate synthase-like"/>
    <property type="match status" value="1"/>
</dbReference>
<comment type="cofactor">
    <cofactor evidence="1">
        <name>Fe(2+)</name>
        <dbReference type="ChEBI" id="CHEBI:29033"/>
    </cofactor>
</comment>
<evidence type="ECO:0000256" key="1">
    <source>
        <dbReference type="ARBA" id="ARBA00001954"/>
    </source>
</evidence>
<name>A0ABU9G563_9GAMM</name>
<evidence type="ECO:0000259" key="8">
    <source>
        <dbReference type="Pfam" id="PF06155"/>
    </source>
</evidence>
<sequence length="385" mass="44314">MTASVSQPTPSLLQQKVVSVQQAEHSLTLEWETGESAQYHYLWLRDNCASAFHPETQERDFDLLSVTEDIHPLRIQVNDTSLDIVWSEGGHKSTFLLSWLYEHNYSRPTRARHTSSYQSWDSSFIQRIPRANYASVISDDAALYHWMVELDKLGLTIVEGMPDTAESMAALATRVDYLRQTNFGTTFDVVSVASPINLAYTSISLPLHTDLPNQETPPGYQFLHCLANECEGGESRFVDGLRVAEALREQCPDHFKLLSEQVIPFRYHDQEHDIRQHHSVINVDDFGNIIEVKYNAHIATVFDLPAEVMHDYYLAYRSFMARLRDERFEIELKLQAGQMVVFDNRRVLHGRNKFADTSGRRHLHGCYVDRSEFKSRLRVLAQKHG</sequence>
<proteinExistence type="inferred from homology"/>
<dbReference type="Pfam" id="PF02668">
    <property type="entry name" value="TauD"/>
    <property type="match status" value="1"/>
</dbReference>
<keyword evidence="10" id="KW-1185">Reference proteome</keyword>
<protein>
    <submittedName>
        <fullName evidence="9">TauD/TfdA family dioxygenase</fullName>
    </submittedName>
</protein>
<dbReference type="InterPro" id="IPR050411">
    <property type="entry name" value="AlphaKG_dependent_hydroxylases"/>
</dbReference>
<evidence type="ECO:0000313" key="9">
    <source>
        <dbReference type="EMBL" id="MEL0612102.1"/>
    </source>
</evidence>
<keyword evidence="5" id="KW-0560">Oxidoreductase</keyword>
<comment type="caution">
    <text evidence="9">The sequence shown here is derived from an EMBL/GenBank/DDBJ whole genome shotgun (WGS) entry which is preliminary data.</text>
</comment>
<evidence type="ECO:0000256" key="6">
    <source>
        <dbReference type="ARBA" id="ARBA00023004"/>
    </source>
</evidence>